<protein>
    <submittedName>
        <fullName evidence="1">Uncharacterized protein</fullName>
    </submittedName>
</protein>
<accession>A0A413YU35</accession>
<evidence type="ECO:0000313" key="2">
    <source>
        <dbReference type="Proteomes" id="UP000285844"/>
    </source>
</evidence>
<dbReference type="EMBL" id="QSHM01000010">
    <property type="protein sequence ID" value="RHC12590.1"/>
    <property type="molecule type" value="Genomic_DNA"/>
</dbReference>
<sequence length="110" mass="12404">MAKTDFKVIDISMKITNQLPMIRITEDLVVTVNNRKSTILNIQAMAQEAENKENKDDMAFMIKGLEMLVGKDASDKIEALDLPIPEYKEMYNTIMQVAMGTYGEEQTPSA</sequence>
<reference evidence="1 2" key="1">
    <citation type="submission" date="2018-08" db="EMBL/GenBank/DDBJ databases">
        <title>A genome reference for cultivated species of the human gut microbiota.</title>
        <authorList>
            <person name="Zou Y."/>
            <person name="Xue W."/>
            <person name="Luo G."/>
        </authorList>
    </citation>
    <scope>NUCLEOTIDE SEQUENCE [LARGE SCALE GENOMIC DNA]</scope>
    <source>
        <strain evidence="1 2">AM37-3BH</strain>
    </source>
</reference>
<proteinExistence type="predicted"/>
<gene>
    <name evidence="1" type="ORF">DW858_09490</name>
</gene>
<dbReference type="Proteomes" id="UP000285844">
    <property type="component" value="Unassembled WGS sequence"/>
</dbReference>
<name>A0A413YU35_9FIRM</name>
<organism evidence="1 2">
    <name type="scientific">Lachnospira eligens</name>
    <dbReference type="NCBI Taxonomy" id="39485"/>
    <lineage>
        <taxon>Bacteria</taxon>
        <taxon>Bacillati</taxon>
        <taxon>Bacillota</taxon>
        <taxon>Clostridia</taxon>
        <taxon>Lachnospirales</taxon>
        <taxon>Lachnospiraceae</taxon>
        <taxon>Lachnospira</taxon>
    </lineage>
</organism>
<dbReference type="RefSeq" id="WP_118362818.1">
    <property type="nucleotide sequence ID" value="NZ_JBBNIX010000015.1"/>
</dbReference>
<dbReference type="AlphaFoldDB" id="A0A413YU35"/>
<comment type="caution">
    <text evidence="1">The sequence shown here is derived from an EMBL/GenBank/DDBJ whole genome shotgun (WGS) entry which is preliminary data.</text>
</comment>
<evidence type="ECO:0000313" key="1">
    <source>
        <dbReference type="EMBL" id="RHC12590.1"/>
    </source>
</evidence>